<keyword evidence="3" id="KW-0808">Transferase</keyword>
<dbReference type="PANTHER" id="PTHR31288">
    <property type="entry name" value="O-FUCOSYLTRANSFERASE FAMILY PROTEIN"/>
    <property type="match status" value="1"/>
</dbReference>
<dbReference type="GO" id="GO:0016757">
    <property type="term" value="F:glycosyltransferase activity"/>
    <property type="evidence" value="ECO:0007669"/>
    <property type="project" value="UniProtKB-KW"/>
</dbReference>
<evidence type="ECO:0000313" key="7">
    <source>
        <dbReference type="EMBL" id="THU66315.1"/>
    </source>
</evidence>
<evidence type="ECO:0000256" key="4">
    <source>
        <dbReference type="ARBA" id="ARBA00023253"/>
    </source>
</evidence>
<keyword evidence="2" id="KW-0328">Glycosyltransferase</keyword>
<keyword evidence="5" id="KW-0119">Carbohydrate metabolism</keyword>
<evidence type="ECO:0000256" key="1">
    <source>
        <dbReference type="ARBA" id="ARBA00007737"/>
    </source>
</evidence>
<accession>A0A4V4H846</accession>
<name>A0A4V4H846_MUSBA</name>
<organism evidence="7 8">
    <name type="scientific">Musa balbisiana</name>
    <name type="common">Banana</name>
    <dbReference type="NCBI Taxonomy" id="52838"/>
    <lineage>
        <taxon>Eukaryota</taxon>
        <taxon>Viridiplantae</taxon>
        <taxon>Streptophyta</taxon>
        <taxon>Embryophyta</taxon>
        <taxon>Tracheophyta</taxon>
        <taxon>Spermatophyta</taxon>
        <taxon>Magnoliopsida</taxon>
        <taxon>Liliopsida</taxon>
        <taxon>Zingiberales</taxon>
        <taxon>Musaceae</taxon>
        <taxon>Musa</taxon>
    </lineage>
</organism>
<proteinExistence type="inferred from homology"/>
<keyword evidence="4" id="KW-0294">Fucose metabolism</keyword>
<evidence type="ECO:0000256" key="3">
    <source>
        <dbReference type="ARBA" id="ARBA00022679"/>
    </source>
</evidence>
<dbReference type="STRING" id="52838.A0A4V4H846"/>
<gene>
    <name evidence="7" type="ORF">C4D60_Mb05t12870</name>
</gene>
<dbReference type="GO" id="GO:0006004">
    <property type="term" value="P:fucose metabolic process"/>
    <property type="evidence" value="ECO:0007669"/>
    <property type="project" value="UniProtKB-KW"/>
</dbReference>
<comment type="similarity">
    <text evidence="1">Belongs to the glycosyltransferase GT106 family.</text>
</comment>
<protein>
    <recommendedName>
        <fullName evidence="6">O-fucosyltransferase family protein</fullName>
    </recommendedName>
</protein>
<keyword evidence="8" id="KW-1185">Reference proteome</keyword>
<sequence>MAVDPRQVLAGILTVSMFAMVGNMIKRDHFDSIEVVSLQDVSGVPVDAFKGEEKSITHALRLSEGHRKKRNQELKPCWNRPVSKDVERSQGYITFSLRSGPEYHVLQVTDAVVIARYLGATLVLPDIRGRKLGQQRNFREMYDADKFIRSLSGVVNVADQLPAEVAAQMPSLVRVPHGVSEDFIIQNIKPIFQTSHYLRLASYFTSVDWRRREKRNGDLDSTACLAMFGSLELKQGIAEAADGVVERLRTLSRNIGSRFIAIDLRSDALEKRSCKESDGRSKACYGARETAEFLRRIGFNGDNPIYVTQTRWDESLDPLREFFPRSYTKDDLMPAEKKGELVSSGSEVERALDLLVCAQSDVFVPAISGLFYGNVAGRRIASGRPEMVVPSRGPPFSATPSDFVSSYVSRKNHVAYSCYC</sequence>
<dbReference type="AlphaFoldDB" id="A0A4V4H846"/>
<reference evidence="7 8" key="1">
    <citation type="journal article" date="2019" name="Nat. Plants">
        <title>Genome sequencing of Musa balbisiana reveals subgenome evolution and function divergence in polyploid bananas.</title>
        <authorList>
            <person name="Yao X."/>
        </authorList>
    </citation>
    <scope>NUCLEOTIDE SEQUENCE [LARGE SCALE GENOMIC DNA]</scope>
    <source>
        <strain evidence="8">cv. DH-PKW</strain>
        <tissue evidence="7">Leaves</tissue>
    </source>
</reference>
<comment type="caution">
    <text evidence="7">The sequence shown here is derived from an EMBL/GenBank/DDBJ whole genome shotgun (WGS) entry which is preliminary data.</text>
</comment>
<evidence type="ECO:0000256" key="2">
    <source>
        <dbReference type="ARBA" id="ARBA00022676"/>
    </source>
</evidence>
<dbReference type="InterPro" id="IPR024709">
    <property type="entry name" value="FucosylTrfase_pln"/>
</dbReference>
<evidence type="ECO:0000256" key="5">
    <source>
        <dbReference type="ARBA" id="ARBA00023277"/>
    </source>
</evidence>
<evidence type="ECO:0000256" key="6">
    <source>
        <dbReference type="ARBA" id="ARBA00030350"/>
    </source>
</evidence>
<evidence type="ECO:0000313" key="8">
    <source>
        <dbReference type="Proteomes" id="UP000317650"/>
    </source>
</evidence>
<dbReference type="PANTHER" id="PTHR31288:SF5">
    <property type="entry name" value="PROTEIN MANNAN SYNTHESIS-RELATED 1"/>
    <property type="match status" value="1"/>
</dbReference>
<dbReference type="Pfam" id="PF10250">
    <property type="entry name" value="O-FucT"/>
    <property type="match status" value="1"/>
</dbReference>
<dbReference type="Proteomes" id="UP000317650">
    <property type="component" value="Chromosome 5"/>
</dbReference>
<dbReference type="EMBL" id="PYDT01000003">
    <property type="protein sequence ID" value="THU66315.1"/>
    <property type="molecule type" value="Genomic_DNA"/>
</dbReference>
<dbReference type="InterPro" id="IPR019378">
    <property type="entry name" value="GDP-Fuc_O-FucTrfase"/>
</dbReference>